<evidence type="ECO:0000313" key="2">
    <source>
        <dbReference type="EMBL" id="SFB74508.1"/>
    </source>
</evidence>
<name>A0A1I1DN56_NATHA</name>
<dbReference type="PROSITE" id="PS51257">
    <property type="entry name" value="PROKAR_LIPOPROTEIN"/>
    <property type="match status" value="1"/>
</dbReference>
<dbReference type="RefSeq" id="WP_089785286.1">
    <property type="nucleotide sequence ID" value="NZ_FOKW01000001.1"/>
</dbReference>
<dbReference type="OrthoDB" id="168022at2157"/>
<dbReference type="EMBL" id="FOKW01000001">
    <property type="protein sequence ID" value="SFB74508.1"/>
    <property type="molecule type" value="Genomic_DNA"/>
</dbReference>
<accession>A0A1I1DN56</accession>
<protein>
    <submittedName>
        <fullName evidence="2">Uncharacterized protein</fullName>
    </submittedName>
</protein>
<proteinExistence type="predicted"/>
<feature type="region of interest" description="Disordered" evidence="1">
    <location>
        <begin position="24"/>
        <end position="53"/>
    </location>
</feature>
<reference evidence="3" key="1">
    <citation type="submission" date="2016-10" db="EMBL/GenBank/DDBJ databases">
        <authorList>
            <person name="Varghese N."/>
            <person name="Submissions S."/>
        </authorList>
    </citation>
    <scope>NUCLEOTIDE SEQUENCE [LARGE SCALE GENOMIC DNA]</scope>
    <source>
        <strain evidence="3">DSM 13078</strain>
    </source>
</reference>
<sequence>MHRRRVLERASFGALLGLAGCLGENNTADDPSDTESTASMDDTESAIPDIDAQSCPPYETDHDRVVCSHTVDPDSATVFLEPSPRRSTVVDGTPESEVTLTLHNRSDSELTFNPYSWQLRSDSGSGWRELQQDRAGNGTLTVSAGETHTWSLVDAVTAVREEPDLDPGLYAMELTVPDPERESDRIACIALVRLEAGEESETDERA</sequence>
<organism evidence="2 3">
    <name type="scientific">Natronobacterium haloterrestre</name>
    <name type="common">Halobiforma haloterrestris</name>
    <dbReference type="NCBI Taxonomy" id="148448"/>
    <lineage>
        <taxon>Archaea</taxon>
        <taxon>Methanobacteriati</taxon>
        <taxon>Methanobacteriota</taxon>
        <taxon>Stenosarchaea group</taxon>
        <taxon>Halobacteria</taxon>
        <taxon>Halobacteriales</taxon>
        <taxon>Natrialbaceae</taxon>
        <taxon>Natronobacterium</taxon>
    </lineage>
</organism>
<feature type="compositionally biased region" description="Polar residues" evidence="1">
    <location>
        <begin position="24"/>
        <end position="40"/>
    </location>
</feature>
<gene>
    <name evidence="2" type="ORF">SAMN05444422_101668</name>
</gene>
<keyword evidence="3" id="KW-1185">Reference proteome</keyword>
<evidence type="ECO:0000256" key="1">
    <source>
        <dbReference type="SAM" id="MobiDB-lite"/>
    </source>
</evidence>
<dbReference type="Proteomes" id="UP000199161">
    <property type="component" value="Unassembled WGS sequence"/>
</dbReference>
<dbReference type="AlphaFoldDB" id="A0A1I1DN56"/>
<evidence type="ECO:0000313" key="3">
    <source>
        <dbReference type="Proteomes" id="UP000199161"/>
    </source>
</evidence>